<reference evidence="2" key="1">
    <citation type="submission" date="2020-01" db="EMBL/GenBank/DDBJ databases">
        <authorList>
            <consortium name="DOE Joint Genome Institute"/>
            <person name="Haridas S."/>
            <person name="Albert R."/>
            <person name="Binder M."/>
            <person name="Bloem J."/>
            <person name="Labutti K."/>
            <person name="Salamov A."/>
            <person name="Andreopoulos B."/>
            <person name="Baker S.E."/>
            <person name="Barry K."/>
            <person name="Bills G."/>
            <person name="Bluhm B.H."/>
            <person name="Cannon C."/>
            <person name="Castanera R."/>
            <person name="Culley D.E."/>
            <person name="Daum C."/>
            <person name="Ezra D."/>
            <person name="Gonzalez J.B."/>
            <person name="Henrissat B."/>
            <person name="Kuo A."/>
            <person name="Liang C."/>
            <person name="Lipzen A."/>
            <person name="Lutzoni F."/>
            <person name="Magnuson J."/>
            <person name="Mondo S."/>
            <person name="Nolan M."/>
            <person name="Ohm R."/>
            <person name="Pangilinan J."/>
            <person name="Park H.-J."/>
            <person name="Ramirez L."/>
            <person name="Alfaro M."/>
            <person name="Sun H."/>
            <person name="Tritt A."/>
            <person name="Yoshinaga Y."/>
            <person name="Zwiers L.-H."/>
            <person name="Turgeon B.G."/>
            <person name="Goodwin S.B."/>
            <person name="Spatafora J.W."/>
            <person name="Crous P.W."/>
            <person name="Grigoriev I.V."/>
        </authorList>
    </citation>
    <scope>NUCLEOTIDE SEQUENCE</scope>
    <source>
        <strain evidence="2">P77</strain>
    </source>
</reference>
<feature type="region of interest" description="Disordered" evidence="1">
    <location>
        <begin position="1"/>
        <end position="49"/>
    </location>
</feature>
<dbReference type="Proteomes" id="UP000800040">
    <property type="component" value="Unassembled WGS sequence"/>
</dbReference>
<feature type="region of interest" description="Disordered" evidence="1">
    <location>
        <begin position="512"/>
        <end position="595"/>
    </location>
</feature>
<evidence type="ECO:0000313" key="3">
    <source>
        <dbReference type="Proteomes" id="UP000800040"/>
    </source>
</evidence>
<feature type="compositionally biased region" description="Low complexity" evidence="1">
    <location>
        <begin position="207"/>
        <end position="223"/>
    </location>
</feature>
<feature type="compositionally biased region" description="Basic and acidic residues" evidence="1">
    <location>
        <begin position="522"/>
        <end position="552"/>
    </location>
</feature>
<feature type="compositionally biased region" description="Low complexity" evidence="1">
    <location>
        <begin position="20"/>
        <end position="34"/>
    </location>
</feature>
<sequence>MANEEQRRAFASYMGRSAASGSNVGQQNQNQSQGQGQGQPIPQYPGSVAQPGNLNPYLFNVYQFPGLGVVPPAAPTPPPAAPSSVASLPGYQGGFPQAGYGYAQGVYGHGHGQNGIQRRPPPLSAPLPQQQMPAQAAGVPEYGQVPGNYNAQHPPPQGYNASWQDAELERRRSGAPAGASVVPVSRNTQQEIVESRQRQTNEQFHYQQSGQSQRNQAQAPPPQVEEVAVPVMLCHTCSHCGQMRSAGFHRNNPVVPGKPLVPSPCRRCKKKIERSYRSSSKYTRIRKCTSDEPCDWPREPFHIDIDNHERSRGRRRIREDVYTTRYSPSRPRVIRREYSPAQVRVQQPPQDIRAERQTQTSSSSTPRPSSRYTGGILPPPDVVRMKAMRPNEVYSAPPGPLPSRTSRSNEVWPPPDVVPTHSYRKVERSTSRRASSRIIELSPSPPPPRSRPTRVIYRSESQERRPRSPSLSPVRVSFREERRSEEAEARLMSHPRPFRSVVADHRTVVRLSDETSSNTDSMSRRRVESPHRRILKPADTDHETDFRRRTSMRESQQSTRVEVGGPRVHFSGGPREEPAAATGPRGGLGYAYDRASNSDNYAHYRDYSRHRYAPDPPSEPPAQDFERIRIRHSSPSPQRQYEDEISIDRQRRLSPSPPHYEEEEQVRIRHSNTSPLPIRRRTPRPPPSPPSLEQPAPRPLFRHVSRPSVPHRRASRSSTPPPPPSRRRTQDVDHTDSSESVHSGDITEVRSWRGIDENGRPATFVEERRTVGMIDQGSERGGGALAREYWKRGRGAGERERERVGGRGWRDV</sequence>
<name>A0A6A5KQ88_9PLEO</name>
<evidence type="ECO:0000256" key="1">
    <source>
        <dbReference type="SAM" id="MobiDB-lite"/>
    </source>
</evidence>
<feature type="compositionally biased region" description="Basic residues" evidence="1">
    <location>
        <begin position="700"/>
        <end position="715"/>
    </location>
</feature>
<dbReference type="EMBL" id="ML975261">
    <property type="protein sequence ID" value="KAF1837481.1"/>
    <property type="molecule type" value="Genomic_DNA"/>
</dbReference>
<feature type="region of interest" description="Disordered" evidence="1">
    <location>
        <begin position="321"/>
        <end position="481"/>
    </location>
</feature>
<keyword evidence="3" id="KW-1185">Reference proteome</keyword>
<feature type="compositionally biased region" description="Pro residues" evidence="1">
    <location>
        <begin position="684"/>
        <end position="698"/>
    </location>
</feature>
<feature type="compositionally biased region" description="Low complexity" evidence="1">
    <location>
        <begin position="357"/>
        <end position="371"/>
    </location>
</feature>
<feature type="region of interest" description="Disordered" evidence="1">
    <location>
        <begin position="110"/>
        <end position="223"/>
    </location>
</feature>
<feature type="region of interest" description="Disordered" evidence="1">
    <location>
        <begin position="793"/>
        <end position="812"/>
    </location>
</feature>
<evidence type="ECO:0000313" key="2">
    <source>
        <dbReference type="EMBL" id="KAF1837481.1"/>
    </source>
</evidence>
<accession>A0A6A5KQ88</accession>
<feature type="compositionally biased region" description="Low complexity" evidence="1">
    <location>
        <begin position="126"/>
        <end position="137"/>
    </location>
</feature>
<feature type="region of interest" description="Disordered" evidence="1">
    <location>
        <begin position="631"/>
        <end position="763"/>
    </location>
</feature>
<proteinExistence type="predicted"/>
<gene>
    <name evidence="2" type="ORF">BDW02DRAFT_645320</name>
</gene>
<organism evidence="2 3">
    <name type="scientific">Decorospora gaudefroyi</name>
    <dbReference type="NCBI Taxonomy" id="184978"/>
    <lineage>
        <taxon>Eukaryota</taxon>
        <taxon>Fungi</taxon>
        <taxon>Dikarya</taxon>
        <taxon>Ascomycota</taxon>
        <taxon>Pezizomycotina</taxon>
        <taxon>Dothideomycetes</taxon>
        <taxon>Pleosporomycetidae</taxon>
        <taxon>Pleosporales</taxon>
        <taxon>Pleosporineae</taxon>
        <taxon>Pleosporaceae</taxon>
        <taxon>Decorospora</taxon>
    </lineage>
</organism>
<protein>
    <submittedName>
        <fullName evidence="2">Uncharacterized protein</fullName>
    </submittedName>
</protein>
<dbReference type="AlphaFoldDB" id="A0A6A5KQ88"/>
<feature type="compositionally biased region" description="Basic and acidic residues" evidence="1">
    <location>
        <begin position="640"/>
        <end position="651"/>
    </location>
</feature>
<dbReference type="OrthoDB" id="5415512at2759"/>
<feature type="compositionally biased region" description="Basic and acidic residues" evidence="1">
    <location>
        <begin position="745"/>
        <end position="763"/>
    </location>
</feature>
<feature type="compositionally biased region" description="Basic and acidic residues" evidence="1">
    <location>
        <begin position="728"/>
        <end position="739"/>
    </location>
</feature>